<organism evidence="3 4">
    <name type="scientific">Faecalicoccus pleomorphus</name>
    <dbReference type="NCBI Taxonomy" id="1323"/>
    <lineage>
        <taxon>Bacteria</taxon>
        <taxon>Bacillati</taxon>
        <taxon>Bacillota</taxon>
        <taxon>Erysipelotrichia</taxon>
        <taxon>Erysipelotrichales</taxon>
        <taxon>Erysipelotrichaceae</taxon>
        <taxon>Faecalicoccus</taxon>
    </lineage>
</organism>
<reference evidence="3 4" key="1">
    <citation type="submission" date="2020-04" db="EMBL/GenBank/DDBJ databases">
        <authorList>
            <person name="Hitch T.C.A."/>
            <person name="Wylensek D."/>
            <person name="Clavel T."/>
        </authorList>
    </citation>
    <scope>NUCLEOTIDE SEQUENCE [LARGE SCALE GENOMIC DNA]</scope>
    <source>
        <strain evidence="3 4">BSM-383-APC-22F</strain>
    </source>
</reference>
<comment type="caution">
    <text evidence="3">The sequence shown here is derived from an EMBL/GenBank/DDBJ whole genome shotgun (WGS) entry which is preliminary data.</text>
</comment>
<dbReference type="EMBL" id="JAQLXO010000013">
    <property type="protein sequence ID" value="MDB7982707.1"/>
    <property type="molecule type" value="Genomic_DNA"/>
</dbReference>
<dbReference type="InterPro" id="IPR051706">
    <property type="entry name" value="Glycosyltransferase_domain"/>
</dbReference>
<dbReference type="PANTHER" id="PTHR32385:SF15">
    <property type="entry name" value="INOSITOL PHOSPHOCERAMIDE MANNOSYLTRANSFERASE 1"/>
    <property type="match status" value="1"/>
</dbReference>
<gene>
    <name evidence="3" type="ORF">HF861_04160</name>
    <name evidence="2" type="ORF">PND82_07755</name>
</gene>
<dbReference type="PANTHER" id="PTHR32385">
    <property type="entry name" value="MANNOSYL PHOSPHORYLINOSITOL CERAMIDE SYNTHASE"/>
    <property type="match status" value="1"/>
</dbReference>
<dbReference type="Proteomes" id="UP001212981">
    <property type="component" value="Unassembled WGS sequence"/>
</dbReference>
<reference evidence="2" key="2">
    <citation type="submission" date="2023-01" db="EMBL/GenBank/DDBJ databases">
        <title>Human gut microbiome strain richness.</title>
        <authorList>
            <person name="Chen-Liaw A."/>
        </authorList>
    </citation>
    <scope>NUCLEOTIDE SEQUENCE</scope>
    <source>
        <strain evidence="2">D8_m1001271B151109d0_201107</strain>
    </source>
</reference>
<evidence type="ECO:0000313" key="4">
    <source>
        <dbReference type="Proteomes" id="UP000540014"/>
    </source>
</evidence>
<dbReference type="GO" id="GO:0016020">
    <property type="term" value="C:membrane"/>
    <property type="evidence" value="ECO:0007669"/>
    <property type="project" value="GOC"/>
</dbReference>
<dbReference type="RefSeq" id="WP_168965013.1">
    <property type="nucleotide sequence ID" value="NZ_CALCIP010000021.1"/>
</dbReference>
<dbReference type="Gene3D" id="3.90.550.20">
    <property type="match status" value="1"/>
</dbReference>
<name>A0A7X9NHT4_9FIRM</name>
<dbReference type="GO" id="GO:0051999">
    <property type="term" value="P:mannosyl-inositol phosphorylceramide biosynthetic process"/>
    <property type="evidence" value="ECO:0007669"/>
    <property type="project" value="TreeGrafter"/>
</dbReference>
<evidence type="ECO:0000313" key="2">
    <source>
        <dbReference type="EMBL" id="MDB7982707.1"/>
    </source>
</evidence>
<protein>
    <submittedName>
        <fullName evidence="2">Glycosyltransferase</fullName>
    </submittedName>
</protein>
<dbReference type="Proteomes" id="UP000540014">
    <property type="component" value="Unassembled WGS sequence"/>
</dbReference>
<dbReference type="InterPro" id="IPR029044">
    <property type="entry name" value="Nucleotide-diphossugar_trans"/>
</dbReference>
<dbReference type="Pfam" id="PF04488">
    <property type="entry name" value="Gly_transf_sug"/>
    <property type="match status" value="1"/>
</dbReference>
<sequence>MIPKIIHYCWFGGKELSRDVQKCINSWHTLCPEYKIIEWNESNFDINIVPYVREAYEHKKWAFVSDYVRLYALKKYGGIYLDTDVEVLKSFDSLLYNKAFIGAESKYSICTAVIGAEKNALFIDELLNLYNNIHFINQQGMDLIPNSQRIFKYLETVYGYKDADELIYYDNCTIYPKDYFSPINCYTYKQEVTVNTYCIHHFAGTWKNQNEMYLNKLKAFITRIIGEDCRNELKKKFISKGKSK</sequence>
<dbReference type="InterPro" id="IPR007577">
    <property type="entry name" value="GlycoTrfase_DXD_sugar-bd_CS"/>
</dbReference>
<dbReference type="EMBL" id="JABAFR010000007">
    <property type="protein sequence ID" value="NME44076.1"/>
    <property type="molecule type" value="Genomic_DNA"/>
</dbReference>
<dbReference type="GO" id="GO:0000030">
    <property type="term" value="F:mannosyltransferase activity"/>
    <property type="evidence" value="ECO:0007669"/>
    <property type="project" value="TreeGrafter"/>
</dbReference>
<proteinExistence type="predicted"/>
<dbReference type="AlphaFoldDB" id="A0A7X9NHT4"/>
<keyword evidence="1" id="KW-0808">Transferase</keyword>
<evidence type="ECO:0000313" key="3">
    <source>
        <dbReference type="EMBL" id="NME44076.1"/>
    </source>
</evidence>
<accession>A0A7X9NHT4</accession>
<dbReference type="SUPFAM" id="SSF53448">
    <property type="entry name" value="Nucleotide-diphospho-sugar transferases"/>
    <property type="match status" value="1"/>
</dbReference>
<evidence type="ECO:0000256" key="1">
    <source>
        <dbReference type="ARBA" id="ARBA00022679"/>
    </source>
</evidence>